<dbReference type="InterPro" id="IPR003837">
    <property type="entry name" value="GatC"/>
</dbReference>
<dbReference type="Gene3D" id="3.40.50.800">
    <property type="entry name" value="Anticodon-binding domain"/>
    <property type="match status" value="1"/>
</dbReference>
<name>A0AA38M6W8_9CUCU</name>
<comment type="subcellular location">
    <subcellularLocation>
        <location evidence="3">Mitochondrion</location>
    </subcellularLocation>
</comment>
<keyword evidence="3" id="KW-0436">Ligase</keyword>
<dbReference type="SUPFAM" id="SSF52954">
    <property type="entry name" value="Class II aaRS ABD-related"/>
    <property type="match status" value="1"/>
</dbReference>
<dbReference type="SUPFAM" id="SSF141000">
    <property type="entry name" value="Glu-tRNAGln amidotransferase C subunit"/>
    <property type="match status" value="1"/>
</dbReference>
<evidence type="ECO:0000313" key="6">
    <source>
        <dbReference type="Proteomes" id="UP001168821"/>
    </source>
</evidence>
<dbReference type="GO" id="GO:0006450">
    <property type="term" value="P:regulation of translational fidelity"/>
    <property type="evidence" value="ECO:0007669"/>
    <property type="project" value="InterPro"/>
</dbReference>
<feature type="domain" description="Anticodon-binding" evidence="4">
    <location>
        <begin position="400"/>
        <end position="487"/>
    </location>
</feature>
<comment type="subunit">
    <text evidence="3">Subunit of the heterotrimeric GatCAB amidotransferase (AdT) complex, composed of A, B and C subunits.</text>
</comment>
<organism evidence="5 6">
    <name type="scientific">Zophobas morio</name>
    <dbReference type="NCBI Taxonomy" id="2755281"/>
    <lineage>
        <taxon>Eukaryota</taxon>
        <taxon>Metazoa</taxon>
        <taxon>Ecdysozoa</taxon>
        <taxon>Arthropoda</taxon>
        <taxon>Hexapoda</taxon>
        <taxon>Insecta</taxon>
        <taxon>Pterygota</taxon>
        <taxon>Neoptera</taxon>
        <taxon>Endopterygota</taxon>
        <taxon>Coleoptera</taxon>
        <taxon>Polyphaga</taxon>
        <taxon>Cucujiformia</taxon>
        <taxon>Tenebrionidae</taxon>
        <taxon>Zophobas</taxon>
    </lineage>
</organism>
<dbReference type="GO" id="GO:0050567">
    <property type="term" value="F:glutaminyl-tRNA synthase (glutamine-hydrolyzing) activity"/>
    <property type="evidence" value="ECO:0007669"/>
    <property type="project" value="UniProtKB-UniRule"/>
</dbReference>
<dbReference type="InterPro" id="IPR004154">
    <property type="entry name" value="Anticodon-bd"/>
</dbReference>
<comment type="catalytic activity">
    <reaction evidence="3">
        <text>L-glutamyl-tRNA(Gln) + L-glutamine + ATP + H2O = L-glutaminyl-tRNA(Gln) + L-glutamate + ADP + phosphate + H(+)</text>
        <dbReference type="Rhea" id="RHEA:17521"/>
        <dbReference type="Rhea" id="RHEA-COMP:9681"/>
        <dbReference type="Rhea" id="RHEA-COMP:9684"/>
        <dbReference type="ChEBI" id="CHEBI:15377"/>
        <dbReference type="ChEBI" id="CHEBI:15378"/>
        <dbReference type="ChEBI" id="CHEBI:29985"/>
        <dbReference type="ChEBI" id="CHEBI:30616"/>
        <dbReference type="ChEBI" id="CHEBI:43474"/>
        <dbReference type="ChEBI" id="CHEBI:58359"/>
        <dbReference type="ChEBI" id="CHEBI:78520"/>
        <dbReference type="ChEBI" id="CHEBI:78521"/>
        <dbReference type="ChEBI" id="CHEBI:456216"/>
    </reaction>
</comment>
<gene>
    <name evidence="5" type="ORF">Zmor_022729</name>
</gene>
<dbReference type="SUPFAM" id="SSF55681">
    <property type="entry name" value="Class II aaRS and biotin synthetases"/>
    <property type="match status" value="1"/>
</dbReference>
<evidence type="ECO:0000256" key="3">
    <source>
        <dbReference type="HAMAP-Rule" id="MF_03149"/>
    </source>
</evidence>
<evidence type="ECO:0000259" key="4">
    <source>
        <dbReference type="Pfam" id="PF03129"/>
    </source>
</evidence>
<keyword evidence="2 3" id="KW-0496">Mitochondrion</keyword>
<protein>
    <recommendedName>
        <fullName evidence="3">Glutamyl-tRNA(Gln) amidotransferase subunit C, mitochondrial</fullName>
        <shortName evidence="3">Glu-AdT subunit C</shortName>
        <ecNumber evidence="3">6.3.5.-</ecNumber>
    </recommendedName>
</protein>
<dbReference type="InterPro" id="IPR045864">
    <property type="entry name" value="aa-tRNA-synth_II/BPL/LPL"/>
</dbReference>
<comment type="caution">
    <text evidence="5">The sequence shown here is derived from an EMBL/GenBank/DDBJ whole genome shotgun (WGS) entry which is preliminary data.</text>
</comment>
<keyword evidence="1 3" id="KW-0547">Nucleotide-binding</keyword>
<dbReference type="Proteomes" id="UP001168821">
    <property type="component" value="Unassembled WGS sequence"/>
</dbReference>
<dbReference type="GO" id="GO:0005739">
    <property type="term" value="C:mitochondrion"/>
    <property type="evidence" value="ECO:0007669"/>
    <property type="project" value="UniProtKB-SubCell"/>
</dbReference>
<dbReference type="HAMAP" id="MF_00122">
    <property type="entry name" value="GatC"/>
    <property type="match status" value="1"/>
</dbReference>
<dbReference type="InterPro" id="IPR036621">
    <property type="entry name" value="Anticodon-bd_dom_sf"/>
</dbReference>
<comment type="function">
    <text evidence="3">Allows the formation of correctly charged Gln-tRNA(Gln) through the transamidation of misacylated Glu-tRNA(Gln) in the mitochondria. The reaction takes place in the presence of glutamine and ATP through an activated gamma-phospho-Glu-tRNA(Gln).</text>
</comment>
<evidence type="ECO:0000256" key="2">
    <source>
        <dbReference type="ARBA" id="ARBA00023128"/>
    </source>
</evidence>
<keyword evidence="3" id="KW-0067">ATP-binding</keyword>
<dbReference type="Gene3D" id="3.30.930.10">
    <property type="entry name" value="Bira Bifunctional Protein, Domain 2"/>
    <property type="match status" value="1"/>
</dbReference>
<dbReference type="GO" id="GO:0005524">
    <property type="term" value="F:ATP binding"/>
    <property type="evidence" value="ECO:0007669"/>
    <property type="project" value="UniProtKB-KW"/>
</dbReference>
<comment type="similarity">
    <text evidence="3">Belongs to the GatC family.</text>
</comment>
<sequence length="492" mass="56489">MNFLPRFTKSLRLYRLKSSLTATETSAAAQNQKFLVPQEPVKSKIDPKKLPPRTKIDADTIALLERLSLVDCANKQGIETLEEAIAFADQIQQVDTTNVEPLITVLEDRPLRTRQDSVTEGNCRAEVLSNASLTEEDYFVAPPGNIPLEARENLLYDELQQDNKPVLGPVGALLQENLRTEWFNSIVINKDIQVFPSQNGLSDTYNFAKEASLNILPFGVTQVAQKKRLWEEQFKMQEHDGVDFLSYFEHDEIFRCWVFLNPSNAVQFFHQWQRERRMWWRKFSTSPARYVLTDIKNGDGNSQRVDILAKYPWGEQLVESLGLVNEVDGVTSSQLQIKDGKKLVQAQCVFSKIYSSVMLLNTLCDAYDEPIFQDNPRPLLRLHRKLAPYKISFSVPSGSKSLVDELKDLALYICRQLRKNHVSCLLLPSSYKSTLDSQWRQYDQTGIPYNVLLNENTLKTGIAQLRSRDTTLKEQVHVTDLPDYVEKLFKNY</sequence>
<dbReference type="GO" id="GO:0070681">
    <property type="term" value="P:glutaminyl-tRNAGln biosynthesis via transamidation"/>
    <property type="evidence" value="ECO:0007669"/>
    <property type="project" value="UniProtKB-UniRule"/>
</dbReference>
<keyword evidence="3" id="KW-0648">Protein biosynthesis</keyword>
<accession>A0AA38M6W8</accession>
<reference evidence="5" key="1">
    <citation type="journal article" date="2023" name="G3 (Bethesda)">
        <title>Whole genome assemblies of Zophobas morio and Tenebrio molitor.</title>
        <authorList>
            <person name="Kaur S."/>
            <person name="Stinson S.A."/>
            <person name="diCenzo G.C."/>
        </authorList>
    </citation>
    <scope>NUCLEOTIDE SEQUENCE</scope>
    <source>
        <strain evidence="5">QUZm001</strain>
    </source>
</reference>
<dbReference type="Pfam" id="PF02686">
    <property type="entry name" value="GatC"/>
    <property type="match status" value="1"/>
</dbReference>
<dbReference type="EMBL" id="JALNTZ010000007">
    <property type="protein sequence ID" value="KAJ3645039.1"/>
    <property type="molecule type" value="Genomic_DNA"/>
</dbReference>
<dbReference type="NCBIfam" id="TIGR00135">
    <property type="entry name" value="gatC"/>
    <property type="match status" value="1"/>
</dbReference>
<dbReference type="Pfam" id="PF03129">
    <property type="entry name" value="HGTP_anticodon"/>
    <property type="match status" value="1"/>
</dbReference>
<proteinExistence type="inferred from homology"/>
<dbReference type="AlphaFoldDB" id="A0AA38M6W8"/>
<dbReference type="PANTHER" id="PTHR15004">
    <property type="entry name" value="GLUTAMYL-TRNA(GLN) AMIDOTRANSFERASE SUBUNIT C, MITOCHONDRIAL"/>
    <property type="match status" value="1"/>
</dbReference>
<dbReference type="EC" id="6.3.5.-" evidence="3"/>
<dbReference type="InterPro" id="IPR036113">
    <property type="entry name" value="Asp/Glu-ADT_sf_sub_c"/>
</dbReference>
<evidence type="ECO:0000256" key="1">
    <source>
        <dbReference type="ARBA" id="ARBA00022741"/>
    </source>
</evidence>
<dbReference type="GO" id="GO:0030956">
    <property type="term" value="C:glutamyl-tRNA(Gln) amidotransferase complex"/>
    <property type="evidence" value="ECO:0007669"/>
    <property type="project" value="UniProtKB-UniRule"/>
</dbReference>
<keyword evidence="6" id="KW-1185">Reference proteome</keyword>
<dbReference type="GO" id="GO:0032543">
    <property type="term" value="P:mitochondrial translation"/>
    <property type="evidence" value="ECO:0007669"/>
    <property type="project" value="UniProtKB-UniRule"/>
</dbReference>
<dbReference type="PANTHER" id="PTHR15004:SF0">
    <property type="entry name" value="GLUTAMYL-TRNA(GLN) AMIDOTRANSFERASE SUBUNIT C, MITOCHONDRIAL"/>
    <property type="match status" value="1"/>
</dbReference>
<evidence type="ECO:0000313" key="5">
    <source>
        <dbReference type="EMBL" id="KAJ3645039.1"/>
    </source>
</evidence>